<dbReference type="InterPro" id="IPR011006">
    <property type="entry name" value="CheY-like_superfamily"/>
</dbReference>
<evidence type="ECO:0000256" key="1">
    <source>
        <dbReference type="ARBA" id="ARBA00022553"/>
    </source>
</evidence>
<dbReference type="Proteomes" id="UP000265882">
    <property type="component" value="Unassembled WGS sequence"/>
</dbReference>
<accession>A0A3A4N3T0</accession>
<dbReference type="GO" id="GO:0000160">
    <property type="term" value="P:phosphorelay signal transduction system"/>
    <property type="evidence" value="ECO:0007669"/>
    <property type="project" value="UniProtKB-KW"/>
</dbReference>
<name>A0A3A4N3T0_ABYX5</name>
<dbReference type="SMART" id="SM00448">
    <property type="entry name" value="REC"/>
    <property type="match status" value="1"/>
</dbReference>
<keyword evidence="2" id="KW-0902">Two-component regulatory system</keyword>
<evidence type="ECO:0000259" key="4">
    <source>
        <dbReference type="PROSITE" id="PS50110"/>
    </source>
</evidence>
<proteinExistence type="predicted"/>
<dbReference type="AlphaFoldDB" id="A0A3A4N3T0"/>
<sequence length="135" mass="15042">MGAINLLIVDDEERFLATYRKLLEKRGISTSTCTNGLDALRILKESPIDVVLLDVKMPGIDGIEALRKIKEEHPDIEVILLTGHVSVESEVEGLKLGASGYLMKPISIEEMHLKVKDAFYKKQAKVKREGEPLLS</sequence>
<dbReference type="EMBL" id="QZKU01000127">
    <property type="protein sequence ID" value="RJP16598.1"/>
    <property type="molecule type" value="Genomic_DNA"/>
</dbReference>
<keyword evidence="1 3" id="KW-0597">Phosphoprotein</keyword>
<dbReference type="PANTHER" id="PTHR44591:SF14">
    <property type="entry name" value="PROTEIN PILG"/>
    <property type="match status" value="1"/>
</dbReference>
<dbReference type="Pfam" id="PF00072">
    <property type="entry name" value="Response_reg"/>
    <property type="match status" value="1"/>
</dbReference>
<protein>
    <submittedName>
        <fullName evidence="5">Response regulator</fullName>
    </submittedName>
</protein>
<evidence type="ECO:0000256" key="3">
    <source>
        <dbReference type="PROSITE-ProRule" id="PRU00169"/>
    </source>
</evidence>
<evidence type="ECO:0000256" key="2">
    <source>
        <dbReference type="ARBA" id="ARBA00023012"/>
    </source>
</evidence>
<dbReference type="Gene3D" id="3.40.50.2300">
    <property type="match status" value="1"/>
</dbReference>
<dbReference type="PANTHER" id="PTHR44591">
    <property type="entry name" value="STRESS RESPONSE REGULATOR PROTEIN 1"/>
    <property type="match status" value="1"/>
</dbReference>
<reference evidence="5 6" key="1">
    <citation type="journal article" date="2017" name="ISME J.">
        <title>Energy and carbon metabolisms in a deep terrestrial subsurface fluid microbial community.</title>
        <authorList>
            <person name="Momper L."/>
            <person name="Jungbluth S.P."/>
            <person name="Lee M.D."/>
            <person name="Amend J.P."/>
        </authorList>
    </citation>
    <scope>NUCLEOTIDE SEQUENCE [LARGE SCALE GENOMIC DNA]</scope>
    <source>
        <strain evidence="5">SURF_5</strain>
    </source>
</reference>
<gene>
    <name evidence="5" type="ORF">C4520_18370</name>
</gene>
<dbReference type="CDD" id="cd00156">
    <property type="entry name" value="REC"/>
    <property type="match status" value="1"/>
</dbReference>
<organism evidence="5 6">
    <name type="scientific">Abyssobacteria bacterium (strain SURF_5)</name>
    <dbReference type="NCBI Taxonomy" id="2093360"/>
    <lineage>
        <taxon>Bacteria</taxon>
        <taxon>Pseudomonadati</taxon>
        <taxon>Candidatus Hydrogenedentota</taxon>
        <taxon>Candidatus Abyssobacteria</taxon>
    </lineage>
</organism>
<dbReference type="PROSITE" id="PS50110">
    <property type="entry name" value="RESPONSE_REGULATORY"/>
    <property type="match status" value="1"/>
</dbReference>
<feature type="domain" description="Response regulatory" evidence="4">
    <location>
        <begin position="5"/>
        <end position="119"/>
    </location>
</feature>
<dbReference type="InterPro" id="IPR050595">
    <property type="entry name" value="Bact_response_regulator"/>
</dbReference>
<feature type="modified residue" description="4-aspartylphosphate" evidence="3">
    <location>
        <position position="54"/>
    </location>
</feature>
<evidence type="ECO:0000313" key="6">
    <source>
        <dbReference type="Proteomes" id="UP000265882"/>
    </source>
</evidence>
<evidence type="ECO:0000313" key="5">
    <source>
        <dbReference type="EMBL" id="RJP16598.1"/>
    </source>
</evidence>
<dbReference type="SUPFAM" id="SSF52172">
    <property type="entry name" value="CheY-like"/>
    <property type="match status" value="1"/>
</dbReference>
<dbReference type="InterPro" id="IPR001789">
    <property type="entry name" value="Sig_transdc_resp-reg_receiver"/>
</dbReference>
<comment type="caution">
    <text evidence="5">The sequence shown here is derived from an EMBL/GenBank/DDBJ whole genome shotgun (WGS) entry which is preliminary data.</text>
</comment>